<protein>
    <submittedName>
        <fullName evidence="1">Uncharacterized protein</fullName>
    </submittedName>
</protein>
<name>A0A9D4EBX8_DREPO</name>
<reference evidence="1" key="2">
    <citation type="submission" date="2020-11" db="EMBL/GenBank/DDBJ databases">
        <authorList>
            <person name="McCartney M.A."/>
            <person name="Auch B."/>
            <person name="Kono T."/>
            <person name="Mallez S."/>
            <person name="Becker A."/>
            <person name="Gohl D.M."/>
            <person name="Silverstein K.A.T."/>
            <person name="Koren S."/>
            <person name="Bechman K.B."/>
            <person name="Herman A."/>
            <person name="Abrahante J.E."/>
            <person name="Garbe J."/>
        </authorList>
    </citation>
    <scope>NUCLEOTIDE SEQUENCE</scope>
    <source>
        <strain evidence="1">Duluth1</strain>
        <tissue evidence="1">Whole animal</tissue>
    </source>
</reference>
<dbReference type="AlphaFoldDB" id="A0A9D4EBX8"/>
<proteinExistence type="predicted"/>
<accession>A0A9D4EBX8</accession>
<comment type="caution">
    <text evidence="1">The sequence shown here is derived from an EMBL/GenBank/DDBJ whole genome shotgun (WGS) entry which is preliminary data.</text>
</comment>
<gene>
    <name evidence="1" type="ORF">DPMN_177590</name>
</gene>
<sequence>MEIHYKKLHSYCPCCNVRKCVYLVSDNGCQQPLVLGPPQEHHGEANGASDGS</sequence>
<dbReference type="Proteomes" id="UP000828390">
    <property type="component" value="Unassembled WGS sequence"/>
</dbReference>
<dbReference type="EMBL" id="JAIWYP010000009">
    <property type="protein sequence ID" value="KAH3776174.1"/>
    <property type="molecule type" value="Genomic_DNA"/>
</dbReference>
<organism evidence="1 2">
    <name type="scientific">Dreissena polymorpha</name>
    <name type="common">Zebra mussel</name>
    <name type="synonym">Mytilus polymorpha</name>
    <dbReference type="NCBI Taxonomy" id="45954"/>
    <lineage>
        <taxon>Eukaryota</taxon>
        <taxon>Metazoa</taxon>
        <taxon>Spiralia</taxon>
        <taxon>Lophotrochozoa</taxon>
        <taxon>Mollusca</taxon>
        <taxon>Bivalvia</taxon>
        <taxon>Autobranchia</taxon>
        <taxon>Heteroconchia</taxon>
        <taxon>Euheterodonta</taxon>
        <taxon>Imparidentia</taxon>
        <taxon>Neoheterodontei</taxon>
        <taxon>Myida</taxon>
        <taxon>Dreissenoidea</taxon>
        <taxon>Dreissenidae</taxon>
        <taxon>Dreissena</taxon>
    </lineage>
</organism>
<evidence type="ECO:0000313" key="2">
    <source>
        <dbReference type="Proteomes" id="UP000828390"/>
    </source>
</evidence>
<evidence type="ECO:0000313" key="1">
    <source>
        <dbReference type="EMBL" id="KAH3776174.1"/>
    </source>
</evidence>
<reference evidence="1" key="1">
    <citation type="journal article" date="2019" name="bioRxiv">
        <title>The Genome of the Zebra Mussel, Dreissena polymorpha: A Resource for Invasive Species Research.</title>
        <authorList>
            <person name="McCartney M.A."/>
            <person name="Auch B."/>
            <person name="Kono T."/>
            <person name="Mallez S."/>
            <person name="Zhang Y."/>
            <person name="Obille A."/>
            <person name="Becker A."/>
            <person name="Abrahante J.E."/>
            <person name="Garbe J."/>
            <person name="Badalamenti J.P."/>
            <person name="Herman A."/>
            <person name="Mangelson H."/>
            <person name="Liachko I."/>
            <person name="Sullivan S."/>
            <person name="Sone E.D."/>
            <person name="Koren S."/>
            <person name="Silverstein K.A.T."/>
            <person name="Beckman K.B."/>
            <person name="Gohl D.M."/>
        </authorList>
    </citation>
    <scope>NUCLEOTIDE SEQUENCE</scope>
    <source>
        <strain evidence="1">Duluth1</strain>
        <tissue evidence="1">Whole animal</tissue>
    </source>
</reference>
<keyword evidence="2" id="KW-1185">Reference proteome</keyword>